<feature type="repeat" description="TPR" evidence="10">
    <location>
        <begin position="66"/>
        <end position="99"/>
    </location>
</feature>
<dbReference type="InterPro" id="IPR012910">
    <property type="entry name" value="Plug_dom"/>
</dbReference>
<dbReference type="PANTHER" id="PTHR30069">
    <property type="entry name" value="TONB-DEPENDENT OUTER MEMBRANE RECEPTOR"/>
    <property type="match status" value="1"/>
</dbReference>
<keyword evidence="8 15" id="KW-0675">Receptor</keyword>
<dbReference type="Pfam" id="PF07715">
    <property type="entry name" value="Plug"/>
    <property type="match status" value="1"/>
</dbReference>
<evidence type="ECO:0000256" key="1">
    <source>
        <dbReference type="ARBA" id="ARBA00004571"/>
    </source>
</evidence>
<comment type="similarity">
    <text evidence="11 12">Belongs to the TonB-dependent receptor family.</text>
</comment>
<evidence type="ECO:0000313" key="16">
    <source>
        <dbReference type="Proteomes" id="UP000304900"/>
    </source>
</evidence>
<evidence type="ECO:0000256" key="8">
    <source>
        <dbReference type="ARBA" id="ARBA00023170"/>
    </source>
</evidence>
<evidence type="ECO:0000256" key="12">
    <source>
        <dbReference type="RuleBase" id="RU003357"/>
    </source>
</evidence>
<evidence type="ECO:0000256" key="3">
    <source>
        <dbReference type="ARBA" id="ARBA00022452"/>
    </source>
</evidence>
<evidence type="ECO:0000259" key="14">
    <source>
        <dbReference type="Pfam" id="PF07715"/>
    </source>
</evidence>
<dbReference type="Gene3D" id="2.170.130.10">
    <property type="entry name" value="TonB-dependent receptor, plug domain"/>
    <property type="match status" value="1"/>
</dbReference>
<reference evidence="15 16" key="1">
    <citation type="submission" date="2019-05" db="EMBL/GenBank/DDBJ databases">
        <title>Dyadobacter AR-3-8 sp. nov., isolated from arctic soil.</title>
        <authorList>
            <person name="Chaudhary D.K."/>
        </authorList>
    </citation>
    <scope>NUCLEOTIDE SEQUENCE [LARGE SCALE GENOMIC DNA]</scope>
    <source>
        <strain evidence="15 16">AR-3-8</strain>
    </source>
</reference>
<dbReference type="Proteomes" id="UP000304900">
    <property type="component" value="Unassembled WGS sequence"/>
</dbReference>
<evidence type="ECO:0000256" key="7">
    <source>
        <dbReference type="ARBA" id="ARBA00023136"/>
    </source>
</evidence>
<dbReference type="RefSeq" id="WP_137339928.1">
    <property type="nucleotide sequence ID" value="NZ_BSQH01000007.1"/>
</dbReference>
<keyword evidence="4 11" id="KW-0812">Transmembrane</keyword>
<proteinExistence type="inferred from homology"/>
<dbReference type="GO" id="GO:0009279">
    <property type="term" value="C:cell outer membrane"/>
    <property type="evidence" value="ECO:0007669"/>
    <property type="project" value="UniProtKB-SubCell"/>
</dbReference>
<organism evidence="15 16">
    <name type="scientific">Dyadobacter frigoris</name>
    <dbReference type="NCBI Taxonomy" id="2576211"/>
    <lineage>
        <taxon>Bacteria</taxon>
        <taxon>Pseudomonadati</taxon>
        <taxon>Bacteroidota</taxon>
        <taxon>Cytophagia</taxon>
        <taxon>Cytophagales</taxon>
        <taxon>Spirosomataceae</taxon>
        <taxon>Dyadobacter</taxon>
    </lineage>
</organism>
<keyword evidence="6 12" id="KW-0798">TonB box</keyword>
<sequence length="892" mass="100075">MKLNIYVLILLLICVSGGLMPVYGQDICGEFKIAEAQKKYNNGNFQEVFGLLDPCLKEGFSDTEKINAYKILSMTYLAIDSTEKATENIKQMLTMNPAYEPDLDLSVSVRFIAIVNLLKNAQERVVRVSSVSKKLEDINKAPATVMVLTSEDIRQRGYIDLEALFSDLPGFDVSRTYGSTYSNIYQRGYRSSNTERTLFMINGIEENDFWGNFVYWNRQFPISNVSRIEIVYGPASTMYGANAFLGVVNVITKQPGDFIKKDKKIGVAADMGYGTYKTKYADVTAAAKFKNIIFSLTSRGYYSTEQDLSKYNEYSFNPADYDKIDYKKIMSVTTGAAAFVTANKIQDGNAYYTIGKDVNGNVTSANLTDVGANAARNFDKTALQGNLNGSPIGYSNKLAHFYIKGSLKISDFTLGFQNWQNVQGSINYSNDNSRAGSDNGNVWMPRQSLYYAIYEKEIIKDKLVIINTAQYRTTQINDHSRIVTVRNYSNKALTGASLLKNVQPFWRTQFYYQQSQQYRNELKVLYNPNSRLDIVGGLEVRQSLIQGDYKKITIDSTLRDDYYISAQDFGKSDFDNVPGGNLFEQINIGAYAQGTYEVHKALRVTLGERFDYSRIRKSGGYGAQFNPRVAVVYTPGKFVIKAIYARSFQDASSRDRYSTSAPTRLIANPNLKPEGANNYEVSFNFSPVKNARLDVSIYHAIYKDIIEEISVPYNNGYTLQKNNTGKSYVTGVQAVFDYKISRNFSLYSNYTFTDAKKDSIAGGIVTDAITNKKLIVGDIARNHFNAGINGVFLNNDRLNVNLRFNYVSRRRVGQGTSVPANPQPNGFFPAFSLINAAVTYKLTTAIQTQLIVNNVLNAQYSDPGIRSANGIDQAYRTPQKGINSMLRVILNF</sequence>
<dbReference type="Pfam" id="PF00593">
    <property type="entry name" value="TonB_dep_Rec_b-barrel"/>
    <property type="match status" value="1"/>
</dbReference>
<dbReference type="InterPro" id="IPR036942">
    <property type="entry name" value="Beta-barrel_TonB_sf"/>
</dbReference>
<dbReference type="InterPro" id="IPR037066">
    <property type="entry name" value="Plug_dom_sf"/>
</dbReference>
<keyword evidence="10" id="KW-0802">TPR repeat</keyword>
<evidence type="ECO:0000256" key="4">
    <source>
        <dbReference type="ARBA" id="ARBA00022692"/>
    </source>
</evidence>
<evidence type="ECO:0000256" key="10">
    <source>
        <dbReference type="PROSITE-ProRule" id="PRU00339"/>
    </source>
</evidence>
<gene>
    <name evidence="15" type="ORF">FDK13_10430</name>
</gene>
<dbReference type="PANTHER" id="PTHR30069:SF29">
    <property type="entry name" value="HEMOGLOBIN AND HEMOGLOBIN-HAPTOGLOBIN-BINDING PROTEIN 1-RELATED"/>
    <property type="match status" value="1"/>
</dbReference>
<feature type="domain" description="TonB-dependent receptor-like beta-barrel" evidence="13">
    <location>
        <begin position="484"/>
        <end position="855"/>
    </location>
</feature>
<dbReference type="GO" id="GO:0044718">
    <property type="term" value="P:siderophore transmembrane transport"/>
    <property type="evidence" value="ECO:0007669"/>
    <property type="project" value="TreeGrafter"/>
</dbReference>
<dbReference type="PROSITE" id="PS50005">
    <property type="entry name" value="TPR"/>
    <property type="match status" value="1"/>
</dbReference>
<feature type="domain" description="TonB-dependent receptor plug" evidence="14">
    <location>
        <begin position="138"/>
        <end position="247"/>
    </location>
</feature>
<keyword evidence="3 11" id="KW-1134">Transmembrane beta strand</keyword>
<keyword evidence="7 11" id="KW-0472">Membrane</keyword>
<evidence type="ECO:0000256" key="5">
    <source>
        <dbReference type="ARBA" id="ARBA00022729"/>
    </source>
</evidence>
<evidence type="ECO:0000259" key="13">
    <source>
        <dbReference type="Pfam" id="PF00593"/>
    </source>
</evidence>
<protein>
    <submittedName>
        <fullName evidence="15">TonB-dependent receptor</fullName>
    </submittedName>
</protein>
<comment type="caution">
    <text evidence="15">The sequence shown here is derived from an EMBL/GenBank/DDBJ whole genome shotgun (WGS) entry which is preliminary data.</text>
</comment>
<dbReference type="InterPro" id="IPR019734">
    <property type="entry name" value="TPR_rpt"/>
</dbReference>
<evidence type="ECO:0000256" key="11">
    <source>
        <dbReference type="PROSITE-ProRule" id="PRU01360"/>
    </source>
</evidence>
<dbReference type="PROSITE" id="PS52016">
    <property type="entry name" value="TONB_DEPENDENT_REC_3"/>
    <property type="match status" value="1"/>
</dbReference>
<keyword evidence="5" id="KW-0732">Signal</keyword>
<dbReference type="AlphaFoldDB" id="A0A4V6BJ20"/>
<dbReference type="InterPro" id="IPR000531">
    <property type="entry name" value="Beta-barrel_TonB"/>
</dbReference>
<keyword evidence="9 11" id="KW-0998">Cell outer membrane</keyword>
<keyword evidence="2 11" id="KW-0813">Transport</keyword>
<dbReference type="GO" id="GO:0015344">
    <property type="term" value="F:siderophore uptake transmembrane transporter activity"/>
    <property type="evidence" value="ECO:0007669"/>
    <property type="project" value="TreeGrafter"/>
</dbReference>
<dbReference type="EMBL" id="SZVO01000004">
    <property type="protein sequence ID" value="TKT92383.1"/>
    <property type="molecule type" value="Genomic_DNA"/>
</dbReference>
<name>A0A4V6BJ20_9BACT</name>
<comment type="subcellular location">
    <subcellularLocation>
        <location evidence="1 11">Cell outer membrane</location>
        <topology evidence="1 11">Multi-pass membrane protein</topology>
    </subcellularLocation>
</comment>
<evidence type="ECO:0000256" key="9">
    <source>
        <dbReference type="ARBA" id="ARBA00023237"/>
    </source>
</evidence>
<dbReference type="OrthoDB" id="9764669at2"/>
<dbReference type="Gene3D" id="2.40.170.20">
    <property type="entry name" value="TonB-dependent receptor, beta-barrel domain"/>
    <property type="match status" value="1"/>
</dbReference>
<accession>A0A4V6BJ20</accession>
<evidence type="ECO:0000313" key="15">
    <source>
        <dbReference type="EMBL" id="TKT92383.1"/>
    </source>
</evidence>
<evidence type="ECO:0000256" key="6">
    <source>
        <dbReference type="ARBA" id="ARBA00023077"/>
    </source>
</evidence>
<dbReference type="InterPro" id="IPR039426">
    <property type="entry name" value="TonB-dep_rcpt-like"/>
</dbReference>
<dbReference type="SUPFAM" id="SSF56935">
    <property type="entry name" value="Porins"/>
    <property type="match status" value="1"/>
</dbReference>
<evidence type="ECO:0000256" key="2">
    <source>
        <dbReference type="ARBA" id="ARBA00022448"/>
    </source>
</evidence>
<keyword evidence="16" id="KW-1185">Reference proteome</keyword>